<dbReference type="RefSeq" id="WP_319074830.1">
    <property type="nucleotide sequence ID" value="NZ_JAWWMZ010000007.1"/>
</dbReference>
<proteinExistence type="predicted"/>
<evidence type="ECO:0000313" key="1">
    <source>
        <dbReference type="EMBL" id="MDX4955478.1"/>
    </source>
</evidence>
<reference evidence="1" key="1">
    <citation type="submission" date="2023-11" db="EMBL/GenBank/DDBJ databases">
        <title>Identification and selenium tolerance of Delftia acidovorans R3-25.</title>
        <authorList>
            <person name="Zhang S."/>
            <person name="Liu Y."/>
            <person name="Guo Y."/>
        </authorList>
    </citation>
    <scope>NUCLEOTIDE SEQUENCE</scope>
    <source>
        <strain evidence="1">R3-25</strain>
    </source>
</reference>
<dbReference type="Proteomes" id="UP001287445">
    <property type="component" value="Unassembled WGS sequence"/>
</dbReference>
<dbReference type="EMBL" id="JAWWMZ010000007">
    <property type="protein sequence ID" value="MDX4955478.1"/>
    <property type="molecule type" value="Genomic_DNA"/>
</dbReference>
<accession>A0AAJ2R1J9</accession>
<name>A0AAJ2R1J9_DELAC</name>
<sequence>MASDQALQAGRLWDLWCALALRHVALGGACACGAGGISLRLEDFELDIVDYLQDGGERCEQPEVAAWFRARPAPGQGAQPLRGLLDALGSDEVPQAVAQWALARLERTLRSFAEVHGGAQGGVHGGVAS</sequence>
<gene>
    <name evidence="1" type="ORF">SGN30_18850</name>
</gene>
<evidence type="ECO:0000313" key="2">
    <source>
        <dbReference type="Proteomes" id="UP001287445"/>
    </source>
</evidence>
<organism evidence="1 2">
    <name type="scientific">Delftia acidovorans</name>
    <name type="common">Pseudomonas acidovorans</name>
    <name type="synonym">Comamonas acidovorans</name>
    <dbReference type="NCBI Taxonomy" id="80866"/>
    <lineage>
        <taxon>Bacteria</taxon>
        <taxon>Pseudomonadati</taxon>
        <taxon>Pseudomonadota</taxon>
        <taxon>Betaproteobacteria</taxon>
        <taxon>Burkholderiales</taxon>
        <taxon>Comamonadaceae</taxon>
        <taxon>Delftia</taxon>
    </lineage>
</organism>
<dbReference type="AlphaFoldDB" id="A0AAJ2R1J9"/>
<comment type="caution">
    <text evidence="1">The sequence shown here is derived from an EMBL/GenBank/DDBJ whole genome shotgun (WGS) entry which is preliminary data.</text>
</comment>
<protein>
    <submittedName>
        <fullName evidence="1">Uncharacterized protein</fullName>
    </submittedName>
</protein>